<reference evidence="1" key="1">
    <citation type="journal article" date="2015" name="Nature">
        <title>Complex archaea that bridge the gap between prokaryotes and eukaryotes.</title>
        <authorList>
            <person name="Spang A."/>
            <person name="Saw J.H."/>
            <person name="Jorgensen S.L."/>
            <person name="Zaremba-Niedzwiedzka K."/>
            <person name="Martijn J."/>
            <person name="Lind A.E."/>
            <person name="van Eijk R."/>
            <person name="Schleper C."/>
            <person name="Guy L."/>
            <person name="Ettema T.J."/>
        </authorList>
    </citation>
    <scope>NUCLEOTIDE SEQUENCE</scope>
</reference>
<dbReference type="EMBL" id="LAZR01016136">
    <property type="protein sequence ID" value="KKM05810.1"/>
    <property type="molecule type" value="Genomic_DNA"/>
</dbReference>
<sequence length="92" mass="10332">MAKTAAERQRDKRKRDTGNVTCHARDITPTEGIEHYRSNPDKYIPRLEPDKLNWGPHLNIAELNAAGLKANRVPIPGDWDYEGVGHGQTTIS</sequence>
<evidence type="ECO:0000313" key="1">
    <source>
        <dbReference type="EMBL" id="KKM05810.1"/>
    </source>
</evidence>
<comment type="caution">
    <text evidence="1">The sequence shown here is derived from an EMBL/GenBank/DDBJ whole genome shotgun (WGS) entry which is preliminary data.</text>
</comment>
<dbReference type="AlphaFoldDB" id="A0A0F9H463"/>
<organism evidence="1">
    <name type="scientific">marine sediment metagenome</name>
    <dbReference type="NCBI Taxonomy" id="412755"/>
    <lineage>
        <taxon>unclassified sequences</taxon>
        <taxon>metagenomes</taxon>
        <taxon>ecological metagenomes</taxon>
    </lineage>
</organism>
<proteinExistence type="predicted"/>
<gene>
    <name evidence="1" type="ORF">LCGC14_1750340</name>
</gene>
<accession>A0A0F9H463</accession>
<name>A0A0F9H463_9ZZZZ</name>
<protein>
    <submittedName>
        <fullName evidence="1">Uncharacterized protein</fullName>
    </submittedName>
</protein>